<dbReference type="InterPro" id="IPR001194">
    <property type="entry name" value="cDENN_dom"/>
</dbReference>
<feature type="non-terminal residue" evidence="3">
    <location>
        <position position="1"/>
    </location>
</feature>
<organism evidence="3 4">
    <name type="scientific">Centaurea solstitialis</name>
    <name type="common">yellow star-thistle</name>
    <dbReference type="NCBI Taxonomy" id="347529"/>
    <lineage>
        <taxon>Eukaryota</taxon>
        <taxon>Viridiplantae</taxon>
        <taxon>Streptophyta</taxon>
        <taxon>Embryophyta</taxon>
        <taxon>Tracheophyta</taxon>
        <taxon>Spermatophyta</taxon>
        <taxon>Magnoliopsida</taxon>
        <taxon>eudicotyledons</taxon>
        <taxon>Gunneridae</taxon>
        <taxon>Pentapetalae</taxon>
        <taxon>asterids</taxon>
        <taxon>campanulids</taxon>
        <taxon>Asterales</taxon>
        <taxon>Asteraceae</taxon>
        <taxon>Carduoideae</taxon>
        <taxon>Cardueae</taxon>
        <taxon>Centaureinae</taxon>
        <taxon>Centaurea</taxon>
    </lineage>
</organism>
<dbReference type="PROSITE" id="PS50211">
    <property type="entry name" value="DENN"/>
    <property type="match status" value="1"/>
</dbReference>
<keyword evidence="4" id="KW-1185">Reference proteome</keyword>
<evidence type="ECO:0000256" key="1">
    <source>
        <dbReference type="SAM" id="MobiDB-lite"/>
    </source>
</evidence>
<evidence type="ECO:0000259" key="2">
    <source>
        <dbReference type="PROSITE" id="PS50211"/>
    </source>
</evidence>
<dbReference type="AlphaFoldDB" id="A0AA38SJ39"/>
<proteinExistence type="predicted"/>
<dbReference type="InterPro" id="IPR037516">
    <property type="entry name" value="Tripartite_DENN"/>
</dbReference>
<name>A0AA38SJ39_9ASTR</name>
<dbReference type="SMART" id="SM00799">
    <property type="entry name" value="DENN"/>
    <property type="match status" value="1"/>
</dbReference>
<evidence type="ECO:0000313" key="3">
    <source>
        <dbReference type="EMBL" id="KAJ9543328.1"/>
    </source>
</evidence>
<dbReference type="InterPro" id="IPR051942">
    <property type="entry name" value="DENN_domain_containing_2"/>
</dbReference>
<feature type="domain" description="UDENN" evidence="2">
    <location>
        <begin position="417"/>
        <end position="827"/>
    </location>
</feature>
<gene>
    <name evidence="3" type="ORF">OSB04_023035</name>
</gene>
<dbReference type="PANTHER" id="PTHR15288:SF0">
    <property type="entry name" value="UDENN DOMAIN-CONTAINING PROTEIN"/>
    <property type="match status" value="1"/>
</dbReference>
<dbReference type="Gene3D" id="3.40.50.11500">
    <property type="match status" value="1"/>
</dbReference>
<dbReference type="Pfam" id="PF02141">
    <property type="entry name" value="DENN"/>
    <property type="match status" value="1"/>
</dbReference>
<evidence type="ECO:0000313" key="4">
    <source>
        <dbReference type="Proteomes" id="UP001172457"/>
    </source>
</evidence>
<feature type="compositionally biased region" description="Polar residues" evidence="1">
    <location>
        <begin position="351"/>
        <end position="362"/>
    </location>
</feature>
<reference evidence="3" key="1">
    <citation type="submission" date="2023-03" db="EMBL/GenBank/DDBJ databases">
        <title>Chromosome-scale reference genome and RAD-based genetic map of yellow starthistle (Centaurea solstitialis) reveal putative structural variation and QTLs associated with invader traits.</title>
        <authorList>
            <person name="Reatini B."/>
            <person name="Cang F.A."/>
            <person name="Jiang Q."/>
            <person name="Mckibben M.T.W."/>
            <person name="Barker M.S."/>
            <person name="Rieseberg L.H."/>
            <person name="Dlugosch K.M."/>
        </authorList>
    </citation>
    <scope>NUCLEOTIDE SEQUENCE</scope>
    <source>
        <strain evidence="3">CAN-66</strain>
        <tissue evidence="3">Leaf</tissue>
    </source>
</reference>
<dbReference type="Proteomes" id="UP001172457">
    <property type="component" value="Chromosome 6"/>
</dbReference>
<dbReference type="PANTHER" id="PTHR15288">
    <property type="entry name" value="DENN DOMAIN-CONTAINING PROTEIN 2"/>
    <property type="match status" value="1"/>
</dbReference>
<comment type="caution">
    <text evidence="3">The sequence shown here is derived from an EMBL/GenBank/DDBJ whole genome shotgun (WGS) entry which is preliminary data.</text>
</comment>
<sequence>MAWYEQKMFLGAPRMTTVGTTGHRRCKSEIVTSLNTQNQSNGFQRLKTQMQRALNWGGSQEQAFFNPEILANQKRQWYQFHTKPLDITKFEDPCSLFEHFLVAGIHPNANLEPVEDAFARKKRMETKVEPTELMDPQAVQFQSPPTPNVMMEPQMLLMRVNSFQVPPGKKLSMRLGDLASFCFPAGVKAHVLERTPSLSELNQLVYGQVADNATLYGICLQTQDFVQRPPGMLDVASPLPRSSRGGGRCLVSAPHKRVDLEPARLKKQAYPGPAKSLTSSSLIHQAQKELSSSSSFTLARLIYTPILTGTQPNENIIAAQERLNRITQFSSEFSLDHIPPAPKLDDHQSDESTSNTSQENSWMDSAIPVDNEMTVSPPSATAALIIDNVISSPSRLETGSPSRLPFSKNLSKENLTENVGRKVLPGPDDSNHDALEKRWEYLGKMHGDHETVRREYVEACVFPPSQTLERLGSSGPLFSSVKGVVAEDEDVILSCGDKDAINKTIMEWAREHKNNFLQIVCGYHVLPVPHYGGKLVFRPLDHLQTIEYYRTAFSFGETPGEQILDIPDKVKFKLAAIEEAVSLSNWTTAAICRALSLENVLILLAGVLLEKQVIITAPNLGVLSATVLSLIPMILPFEWQSLFLPVLPGKMFDFLDAPVPFIVGILHKPADSKMKTSNLVHVDLTHNETEEACFELDRQLPFWQVDISSLPPFPRFRELATRLAPLHGRLAADKSAIRKHPVYRLNKFQNEAAAQFLTVMRQHLESLCSNLAAHAITSVQRDDDRVRRATNYKTVKTSTIDGYLQVSLLMKESYIDSFPARDRPFIK</sequence>
<protein>
    <recommendedName>
        <fullName evidence="2">UDENN domain-containing protein</fullName>
    </recommendedName>
</protein>
<dbReference type="InterPro" id="IPR043153">
    <property type="entry name" value="DENN_C"/>
</dbReference>
<dbReference type="EMBL" id="JARYMX010000006">
    <property type="protein sequence ID" value="KAJ9543328.1"/>
    <property type="molecule type" value="Genomic_DNA"/>
</dbReference>
<feature type="region of interest" description="Disordered" evidence="1">
    <location>
        <begin position="335"/>
        <end position="362"/>
    </location>
</feature>
<accession>A0AA38SJ39</accession>